<evidence type="ECO:0000256" key="3">
    <source>
        <dbReference type="SAM" id="Phobius"/>
    </source>
</evidence>
<feature type="compositionally biased region" description="Pro residues" evidence="2">
    <location>
        <begin position="1"/>
        <end position="22"/>
    </location>
</feature>
<evidence type="ECO:0000256" key="2">
    <source>
        <dbReference type="SAM" id="MobiDB-lite"/>
    </source>
</evidence>
<feature type="region of interest" description="Disordered" evidence="2">
    <location>
        <begin position="1"/>
        <end position="48"/>
    </location>
</feature>
<dbReference type="RefSeq" id="WP_158277789.1">
    <property type="nucleotide sequence ID" value="NZ_PVZG01000009.1"/>
</dbReference>
<comment type="caution">
    <text evidence="4">The sequence shown here is derived from an EMBL/GenBank/DDBJ whole genome shotgun (WGS) entry which is preliminary data.</text>
</comment>
<feature type="transmembrane region" description="Helical" evidence="3">
    <location>
        <begin position="67"/>
        <end position="89"/>
    </location>
</feature>
<dbReference type="Proteomes" id="UP000239209">
    <property type="component" value="Unassembled WGS sequence"/>
</dbReference>
<feature type="coiled-coil region" evidence="1">
    <location>
        <begin position="106"/>
        <end position="147"/>
    </location>
</feature>
<evidence type="ECO:0000313" key="5">
    <source>
        <dbReference type="Proteomes" id="UP000239209"/>
    </source>
</evidence>
<feature type="compositionally biased region" description="Low complexity" evidence="2">
    <location>
        <begin position="23"/>
        <end position="33"/>
    </location>
</feature>
<dbReference type="AlphaFoldDB" id="A0A2T0S3R0"/>
<keyword evidence="3" id="KW-1133">Transmembrane helix</keyword>
<gene>
    <name evidence="4" type="ORF">CLV70_109206</name>
</gene>
<protein>
    <submittedName>
        <fullName evidence="4">Uncharacterized protein</fullName>
    </submittedName>
</protein>
<keyword evidence="3" id="KW-0472">Membrane</keyword>
<keyword evidence="5" id="KW-1185">Reference proteome</keyword>
<dbReference type="EMBL" id="PVZG01000009">
    <property type="protein sequence ID" value="PRY28050.1"/>
    <property type="molecule type" value="Genomic_DNA"/>
</dbReference>
<keyword evidence="3" id="KW-0812">Transmembrane</keyword>
<reference evidence="4 5" key="1">
    <citation type="submission" date="2018-03" db="EMBL/GenBank/DDBJ databases">
        <title>Genomic Encyclopedia of Archaeal and Bacterial Type Strains, Phase II (KMG-II): from individual species to whole genera.</title>
        <authorList>
            <person name="Goeker M."/>
        </authorList>
    </citation>
    <scope>NUCLEOTIDE SEQUENCE [LARGE SCALE GENOMIC DNA]</scope>
    <source>
        <strain evidence="4 5">DSM 45348</strain>
    </source>
</reference>
<dbReference type="OrthoDB" id="3398805at2"/>
<evidence type="ECO:0000313" key="4">
    <source>
        <dbReference type="EMBL" id="PRY28050.1"/>
    </source>
</evidence>
<sequence length="200" mass="21242">MSYPPPEGFPSPANPPTVPQPTVPQSTVPQPTVQYPPQPPAPAAPAYAPQISGTPYGAAEARRPPTVLVLAIAAAVLLVFSGLMLGLYVNERGTVGDTKASLQSTRADLTAQLNEQKTIVTQQQEKLAQAEKRANDLNTQLGTSKTKLTDVTSQRDVLVPCMRRIQDVFDSAANGDSPGISRALRQARTACDKAEIKVDS</sequence>
<organism evidence="4 5">
    <name type="scientific">Pseudosporangium ferrugineum</name>
    <dbReference type="NCBI Taxonomy" id="439699"/>
    <lineage>
        <taxon>Bacteria</taxon>
        <taxon>Bacillati</taxon>
        <taxon>Actinomycetota</taxon>
        <taxon>Actinomycetes</taxon>
        <taxon>Micromonosporales</taxon>
        <taxon>Micromonosporaceae</taxon>
        <taxon>Pseudosporangium</taxon>
    </lineage>
</organism>
<accession>A0A2T0S3R0</accession>
<proteinExistence type="predicted"/>
<feature type="compositionally biased region" description="Pro residues" evidence="2">
    <location>
        <begin position="34"/>
        <end position="43"/>
    </location>
</feature>
<evidence type="ECO:0000256" key="1">
    <source>
        <dbReference type="SAM" id="Coils"/>
    </source>
</evidence>
<keyword evidence="1" id="KW-0175">Coiled coil</keyword>
<name>A0A2T0S3R0_9ACTN</name>